<evidence type="ECO:0000313" key="2">
    <source>
        <dbReference type="EMBL" id="GFR48494.1"/>
    </source>
</evidence>
<evidence type="ECO:0000313" key="3">
    <source>
        <dbReference type="Proteomes" id="UP001054857"/>
    </source>
</evidence>
<dbReference type="PANTHER" id="PTHR12894">
    <property type="entry name" value="CNH DOMAIN CONTAINING"/>
    <property type="match status" value="1"/>
</dbReference>
<dbReference type="InterPro" id="IPR019453">
    <property type="entry name" value="VPS39/TGFA1_Znf"/>
</dbReference>
<gene>
    <name evidence="2" type="ORF">Agub_g10393</name>
</gene>
<dbReference type="EMBL" id="BMAR01000024">
    <property type="protein sequence ID" value="GFR48494.1"/>
    <property type="molecule type" value="Genomic_DNA"/>
</dbReference>
<feature type="domain" description="Vacuolar sorting protein 39/Transforming growth factor beta receptor-associated zinc finger" evidence="1">
    <location>
        <begin position="108"/>
        <end position="146"/>
    </location>
</feature>
<keyword evidence="3" id="KW-1185">Reference proteome</keyword>
<protein>
    <recommendedName>
        <fullName evidence="1">Vacuolar sorting protein 39/Transforming growth factor beta receptor-associated zinc finger domain-containing protein</fullName>
    </recommendedName>
</protein>
<dbReference type="InterPro" id="IPR032914">
    <property type="entry name" value="Vam6/VPS39/TRAP1"/>
</dbReference>
<organism evidence="2 3">
    <name type="scientific">Astrephomene gubernaculifera</name>
    <dbReference type="NCBI Taxonomy" id="47775"/>
    <lineage>
        <taxon>Eukaryota</taxon>
        <taxon>Viridiplantae</taxon>
        <taxon>Chlorophyta</taxon>
        <taxon>core chlorophytes</taxon>
        <taxon>Chlorophyceae</taxon>
        <taxon>CS clade</taxon>
        <taxon>Chlamydomonadales</taxon>
        <taxon>Astrephomenaceae</taxon>
        <taxon>Astrephomene</taxon>
    </lineage>
</organism>
<sequence length="156" mass="17031">VEGAICYCRARCGQEGWLALLDLLLRPPDGRDPDYSAACRVLAAEGAALAPLQLLEALSDSMPLYLAHSTLSRMMGALLHRRRQGQVLRALHRAQNLALRAELAQLQSSRVVVSDETLCRGCQRPLGSKVFYRYPSGVVLCGRCTRPEGDSTPAPE</sequence>
<dbReference type="GO" id="GO:0005737">
    <property type="term" value="C:cytoplasm"/>
    <property type="evidence" value="ECO:0007669"/>
    <property type="project" value="TreeGrafter"/>
</dbReference>
<dbReference type="Pfam" id="PF10367">
    <property type="entry name" value="zf-Vps39_C"/>
    <property type="match status" value="1"/>
</dbReference>
<dbReference type="PANTHER" id="PTHR12894:SF27">
    <property type="entry name" value="TRANSFORMING GROWTH FACTOR-BETA RECEPTOR-ASSOCIATED PROTEIN 1"/>
    <property type="match status" value="1"/>
</dbReference>
<dbReference type="AlphaFoldDB" id="A0AAD3DUR9"/>
<dbReference type="GO" id="GO:0006914">
    <property type="term" value="P:autophagy"/>
    <property type="evidence" value="ECO:0007669"/>
    <property type="project" value="TreeGrafter"/>
</dbReference>
<proteinExistence type="predicted"/>
<dbReference type="GO" id="GO:0016020">
    <property type="term" value="C:membrane"/>
    <property type="evidence" value="ECO:0007669"/>
    <property type="project" value="TreeGrafter"/>
</dbReference>
<accession>A0AAD3DUR9</accession>
<feature type="non-terminal residue" evidence="2">
    <location>
        <position position="156"/>
    </location>
</feature>
<dbReference type="GO" id="GO:0034058">
    <property type="term" value="P:endosomal vesicle fusion"/>
    <property type="evidence" value="ECO:0007669"/>
    <property type="project" value="TreeGrafter"/>
</dbReference>
<dbReference type="Proteomes" id="UP001054857">
    <property type="component" value="Unassembled WGS sequence"/>
</dbReference>
<comment type="caution">
    <text evidence="2">The sequence shown here is derived from an EMBL/GenBank/DDBJ whole genome shotgun (WGS) entry which is preliminary data.</text>
</comment>
<name>A0AAD3DUR9_9CHLO</name>
<evidence type="ECO:0000259" key="1">
    <source>
        <dbReference type="Pfam" id="PF10367"/>
    </source>
</evidence>
<reference evidence="2 3" key="1">
    <citation type="journal article" date="2021" name="Sci. Rep.">
        <title>Genome sequencing of the multicellular alga Astrephomene provides insights into convergent evolution of germ-soma differentiation.</title>
        <authorList>
            <person name="Yamashita S."/>
            <person name="Yamamoto K."/>
            <person name="Matsuzaki R."/>
            <person name="Suzuki S."/>
            <person name="Yamaguchi H."/>
            <person name="Hirooka S."/>
            <person name="Minakuchi Y."/>
            <person name="Miyagishima S."/>
            <person name="Kawachi M."/>
            <person name="Toyoda A."/>
            <person name="Nozaki H."/>
        </authorList>
    </citation>
    <scope>NUCLEOTIDE SEQUENCE [LARGE SCALE GENOMIC DNA]</scope>
    <source>
        <strain evidence="2 3">NIES-4017</strain>
    </source>
</reference>